<dbReference type="InterPro" id="IPR014014">
    <property type="entry name" value="RNA_helicase_DEAD_Q_motif"/>
</dbReference>
<evidence type="ECO:0000313" key="23">
    <source>
        <dbReference type="EMBL" id="KAG7510339.1"/>
    </source>
</evidence>
<dbReference type="PROSITE" id="PS00039">
    <property type="entry name" value="DEAD_ATP_HELICASE"/>
    <property type="match status" value="1"/>
</dbReference>
<dbReference type="GO" id="GO:0030195">
    <property type="term" value="P:negative regulation of blood coagulation"/>
    <property type="evidence" value="ECO:0007669"/>
    <property type="project" value="UniProtKB-ARBA"/>
</dbReference>
<dbReference type="InterPro" id="IPR011545">
    <property type="entry name" value="DEAD/DEAH_box_helicase_dom"/>
</dbReference>
<keyword evidence="4 17" id="KW-0547">Nucleotide-binding</keyword>
<keyword evidence="19" id="KW-0732">Signal</keyword>
<dbReference type="SMART" id="SM00093">
    <property type="entry name" value="SERPIN"/>
    <property type="match status" value="1"/>
</dbReference>
<reference evidence="23 24" key="1">
    <citation type="journal article" date="2021" name="Sci. Rep.">
        <title>Chromosome anchoring in Senegalese sole (Solea senegalensis) reveals sex-associated markers and genome rearrangements in flatfish.</title>
        <authorList>
            <person name="Guerrero-Cozar I."/>
            <person name="Gomez-Garrido J."/>
            <person name="Berbel C."/>
            <person name="Martinez-Blanch J.F."/>
            <person name="Alioto T."/>
            <person name="Claros M.G."/>
            <person name="Gagnaire P.A."/>
            <person name="Manchado M."/>
        </authorList>
    </citation>
    <scope>NUCLEOTIDE SEQUENCE [LARGE SCALE GENOMIC DNA]</scope>
    <source>
        <strain evidence="23">Sse05_10M</strain>
    </source>
</reference>
<evidence type="ECO:0000256" key="10">
    <source>
        <dbReference type="ARBA" id="ARBA00023242"/>
    </source>
</evidence>
<dbReference type="Proteomes" id="UP000693946">
    <property type="component" value="Linkage Group LG16"/>
</dbReference>
<feature type="region of interest" description="Disordered" evidence="18">
    <location>
        <begin position="486"/>
        <end position="611"/>
    </location>
</feature>
<evidence type="ECO:0000256" key="1">
    <source>
        <dbReference type="ARBA" id="ARBA00004123"/>
    </source>
</evidence>
<comment type="function">
    <text evidence="17">RNA helicase.</text>
</comment>
<dbReference type="GO" id="GO:0003723">
    <property type="term" value="F:RNA binding"/>
    <property type="evidence" value="ECO:0007669"/>
    <property type="project" value="UniProtKB-UniRule"/>
</dbReference>
<dbReference type="PROSITE" id="PS00284">
    <property type="entry name" value="SERPIN"/>
    <property type="match status" value="1"/>
</dbReference>
<feature type="region of interest" description="Disordered" evidence="18">
    <location>
        <begin position="1269"/>
        <end position="1303"/>
    </location>
</feature>
<feature type="compositionally biased region" description="Basic residues" evidence="18">
    <location>
        <begin position="591"/>
        <end position="600"/>
    </location>
</feature>
<dbReference type="GO" id="GO:0003724">
    <property type="term" value="F:RNA helicase activity"/>
    <property type="evidence" value="ECO:0007669"/>
    <property type="project" value="UniProtKB-EC"/>
</dbReference>
<protein>
    <recommendedName>
        <fullName evidence="17">ATP-dependent RNA helicase</fullName>
        <ecNumber evidence="17">3.6.4.13</ecNumber>
    </recommendedName>
</protein>
<comment type="similarity">
    <text evidence="11">Belongs to the DEAD box helicase family. DDX24/MAK5 subfamily.</text>
</comment>
<dbReference type="GO" id="GO:0007596">
    <property type="term" value="P:blood coagulation"/>
    <property type="evidence" value="ECO:0007669"/>
    <property type="project" value="InterPro"/>
</dbReference>
<dbReference type="GO" id="GO:0005576">
    <property type="term" value="C:extracellular region"/>
    <property type="evidence" value="ECO:0007669"/>
    <property type="project" value="UniProtKB-ARBA"/>
</dbReference>
<evidence type="ECO:0000256" key="18">
    <source>
        <dbReference type="SAM" id="MobiDB-lite"/>
    </source>
</evidence>
<dbReference type="PANTHER" id="PTHR24031">
    <property type="entry name" value="RNA HELICASE"/>
    <property type="match status" value="1"/>
</dbReference>
<dbReference type="Pfam" id="PF00271">
    <property type="entry name" value="Helicase_C"/>
    <property type="match status" value="1"/>
</dbReference>
<dbReference type="EC" id="3.6.4.13" evidence="17"/>
<dbReference type="GO" id="GO:0005524">
    <property type="term" value="F:ATP binding"/>
    <property type="evidence" value="ECO:0007669"/>
    <property type="project" value="UniProtKB-UniRule"/>
</dbReference>
<gene>
    <name evidence="23" type="ORF">JOB18_019403</name>
</gene>
<comment type="catalytic activity">
    <reaction evidence="12 17">
        <text>ATP + H2O = ADP + phosphate + H(+)</text>
        <dbReference type="Rhea" id="RHEA:13065"/>
        <dbReference type="ChEBI" id="CHEBI:15377"/>
        <dbReference type="ChEBI" id="CHEBI:15378"/>
        <dbReference type="ChEBI" id="CHEBI:30616"/>
        <dbReference type="ChEBI" id="CHEBI:43474"/>
        <dbReference type="ChEBI" id="CHEBI:456216"/>
        <dbReference type="EC" id="3.6.4.13"/>
    </reaction>
</comment>
<feature type="compositionally biased region" description="Basic and acidic residues" evidence="18">
    <location>
        <begin position="572"/>
        <end position="581"/>
    </location>
</feature>
<dbReference type="InterPro" id="IPR014001">
    <property type="entry name" value="Helicase_ATP-bd"/>
</dbReference>
<evidence type="ECO:0000256" key="3">
    <source>
        <dbReference type="ARBA" id="ARBA00022690"/>
    </source>
</evidence>
<dbReference type="SMART" id="SM00487">
    <property type="entry name" value="DEXDc"/>
    <property type="match status" value="1"/>
</dbReference>
<feature type="signal peptide" evidence="19">
    <location>
        <begin position="1"/>
        <end position="25"/>
    </location>
</feature>
<evidence type="ECO:0000256" key="7">
    <source>
        <dbReference type="ARBA" id="ARBA00022840"/>
    </source>
</evidence>
<comment type="domain">
    <text evidence="17">The Q motif is unique to and characteristic of the DEAD box family of RNA helicases and controls ATP binding and hydrolysis.</text>
</comment>
<keyword evidence="3" id="KW-0646">Protease inhibitor</keyword>
<evidence type="ECO:0000256" key="14">
    <source>
        <dbReference type="ARBA" id="ARBA00064166"/>
    </source>
</evidence>
<dbReference type="GO" id="GO:0004867">
    <property type="term" value="F:serine-type endopeptidase inhibitor activity"/>
    <property type="evidence" value="ECO:0007669"/>
    <property type="project" value="UniProtKB-KW"/>
</dbReference>
<feature type="compositionally biased region" description="Basic residues" evidence="18">
    <location>
        <begin position="532"/>
        <end position="543"/>
    </location>
</feature>
<dbReference type="InterPro" id="IPR023796">
    <property type="entry name" value="Serpin_dom"/>
</dbReference>
<evidence type="ECO:0000256" key="12">
    <source>
        <dbReference type="ARBA" id="ARBA00047984"/>
    </source>
</evidence>
<keyword evidence="7 17" id="KW-0067">ATP-binding</keyword>
<proteinExistence type="inferred from homology"/>
<feature type="domain" description="DEAD-box RNA helicase Q" evidence="22">
    <location>
        <begin position="656"/>
        <end position="684"/>
    </location>
</feature>
<comment type="subunit">
    <text evidence="14">Interacts with FADD. Interacts with RIPK1; this interaction disrupts RLR signaling activation of IFN-dependent transcription factor IRF7. Interacts with NIP7. Interacts with EP300; this interaction prevents TP53 acetylation mediated by EP300.</text>
</comment>
<organism evidence="23 24">
    <name type="scientific">Solea senegalensis</name>
    <name type="common">Senegalese sole</name>
    <dbReference type="NCBI Taxonomy" id="28829"/>
    <lineage>
        <taxon>Eukaryota</taxon>
        <taxon>Metazoa</taxon>
        <taxon>Chordata</taxon>
        <taxon>Craniata</taxon>
        <taxon>Vertebrata</taxon>
        <taxon>Euteleostomi</taxon>
        <taxon>Actinopterygii</taxon>
        <taxon>Neopterygii</taxon>
        <taxon>Teleostei</taxon>
        <taxon>Neoteleostei</taxon>
        <taxon>Acanthomorphata</taxon>
        <taxon>Carangaria</taxon>
        <taxon>Pleuronectiformes</taxon>
        <taxon>Pleuronectoidei</taxon>
        <taxon>Soleidae</taxon>
        <taxon>Solea</taxon>
    </lineage>
</organism>
<dbReference type="CDD" id="cd02055">
    <property type="entry name" value="serpinA10_PZI"/>
    <property type="match status" value="1"/>
</dbReference>
<evidence type="ECO:0000256" key="4">
    <source>
        <dbReference type="ARBA" id="ARBA00022741"/>
    </source>
</evidence>
<feature type="chain" id="PRO_5043686537" description="ATP-dependent RNA helicase" evidence="19">
    <location>
        <begin position="26"/>
        <end position="1303"/>
    </location>
</feature>
<dbReference type="FunFam" id="2.30.39.10:FF:000035">
    <property type="entry name" value="Serine protease inhibitor (serpin) 16"/>
    <property type="match status" value="1"/>
</dbReference>
<dbReference type="CDD" id="cd17946">
    <property type="entry name" value="DEADc_DDX24"/>
    <property type="match status" value="1"/>
</dbReference>
<evidence type="ECO:0000259" key="21">
    <source>
        <dbReference type="PROSITE" id="PS51194"/>
    </source>
</evidence>
<evidence type="ECO:0000256" key="15">
    <source>
        <dbReference type="PROSITE-ProRule" id="PRU00552"/>
    </source>
</evidence>
<dbReference type="EMBL" id="JAGKHQ010000008">
    <property type="protein sequence ID" value="KAG7510339.1"/>
    <property type="molecule type" value="Genomic_DNA"/>
</dbReference>
<keyword evidence="5 17" id="KW-0378">Hydrolase</keyword>
<evidence type="ECO:0000256" key="6">
    <source>
        <dbReference type="ARBA" id="ARBA00022806"/>
    </source>
</evidence>
<dbReference type="GO" id="GO:0005634">
    <property type="term" value="C:nucleus"/>
    <property type="evidence" value="ECO:0007669"/>
    <property type="project" value="UniProtKB-SubCell"/>
</dbReference>
<evidence type="ECO:0000256" key="16">
    <source>
        <dbReference type="RuleBase" id="RU000411"/>
    </source>
</evidence>
<evidence type="ECO:0000256" key="13">
    <source>
        <dbReference type="ARBA" id="ARBA00054398"/>
    </source>
</evidence>
<dbReference type="InterPro" id="IPR023795">
    <property type="entry name" value="Serpin_CS"/>
</dbReference>
<dbReference type="Pfam" id="PF00079">
    <property type="entry name" value="Serpin"/>
    <property type="match status" value="1"/>
</dbReference>
<dbReference type="CDD" id="cd18787">
    <property type="entry name" value="SF2_C_DEAD"/>
    <property type="match status" value="1"/>
</dbReference>
<keyword evidence="9" id="KW-0722">Serine protease inhibitor</keyword>
<evidence type="ECO:0000256" key="11">
    <source>
        <dbReference type="ARBA" id="ARBA00038457"/>
    </source>
</evidence>
<feature type="short sequence motif" description="Q motif" evidence="15">
    <location>
        <begin position="656"/>
        <end position="684"/>
    </location>
</feature>
<dbReference type="InterPro" id="IPR001650">
    <property type="entry name" value="Helicase_C-like"/>
</dbReference>
<evidence type="ECO:0000256" key="2">
    <source>
        <dbReference type="ARBA" id="ARBA00022553"/>
    </source>
</evidence>
<feature type="compositionally biased region" description="Polar residues" evidence="18">
    <location>
        <begin position="422"/>
        <end position="433"/>
    </location>
</feature>
<feature type="region of interest" description="Disordered" evidence="18">
    <location>
        <begin position="419"/>
        <end position="440"/>
    </location>
</feature>
<evidence type="ECO:0000259" key="20">
    <source>
        <dbReference type="PROSITE" id="PS51192"/>
    </source>
</evidence>
<dbReference type="GO" id="GO:0045861">
    <property type="term" value="P:negative regulation of proteolysis"/>
    <property type="evidence" value="ECO:0007669"/>
    <property type="project" value="UniProtKB-ARBA"/>
</dbReference>
<evidence type="ECO:0000313" key="24">
    <source>
        <dbReference type="Proteomes" id="UP000693946"/>
    </source>
</evidence>
<evidence type="ECO:0000256" key="9">
    <source>
        <dbReference type="ARBA" id="ARBA00022900"/>
    </source>
</evidence>
<sequence>MALHKIMGFTLILTQMCFLIPIIQAQLPSATISDLSFKNMDFAMNLYRKISSYHDKNIFFSPLSISTSFAALLMASDGVTHEELLKGLNLEQLEIANQPELVPKLFQLLHENITRNGSLTLDQAMALFVHQQFEVEKEFESQIKMFFDADIKPVDFADTKASVRFINNYVKQKTEDKVIELISSLDDMTQLMLINTIFFQGGWQMPFNPNFTASAPFYINNYNIVEVPMMLREDKFYTMEDIPLGAKVLKLPYKEGVSMLILLPNKGMDYTVVDDEITASRFLRWISKLQKTKIEVVMPKFKMEQSYSLHKLLPDMGMVSVFSNSANLTKLSKDGGIKVSEVLHKAVIEVDETGTTAAAATTIGITSYSLPRTFTINRPFFFFIYHEDTNCLLFMGRCVVAVSHILLFVRRINSRKMKTKNVKLNNRRPSSGPQKRAKRGISVKGKWKAIELDPGLFSEEGLEGLVCFEELTNYKLVDADKAASNATKELTKKEERKKKKTKKRKASEEEQADGCPVVESKEGGETSEPAKKKAKKKKKKKKQPAKEGVQQDTISAEVTEKDVAAEEEEREGEPAKDDSKQKALSNEAKKINKKQKKKQKQPIENAADVEPSLELQALEEVKSSEDNVAVPPKKLKQINNWTNAALASSVKNTDVGAWKDLFVPSPVLKALSNLGFGSPTPVQALALPPAIRDRMDILGAAETGSGKTLAFGIPMIHTILEWKKGSDKPVDEKNESPTIVESLYLPTLNSELTAESISEEDEEVNIEAVDQGVSDEDQGASDEDNSEDDEHEDEDERLGCVQVINDAEFDFDDDAAEEKLAGGQNQPLLGLVLTPTRELAVQVKHHIDAVAKFTDIKTAIVVGGMAAEKQRRMLKHRPEIVIATPGRLWDLIKERNPHLLNLRQLRCLVIDEADRMVERGHFAELDNLLEMLNTENFNPMRQTFVFSATLTMARTLPTRLLQKKKKHLDQRSKLEILMEKVGIKTKPKIIDLTRKEATVETLMETQLHCQKEEKDFYLYYFLLQYPGRTMVFANSIDCIKRLNSLLVILDCTPLPLHANMHQTQRLKNLERFAERERCVLLTTDVAARGLDIPNVQHVIHYQVPRTSETYVHRSGRTARATKEGLSFLLVGPDDLINFKKISNTLGKDEELPTFPIEKKCMDAIKERVNLARKIEKIEFHNSREKQHNSWFKKAAEALEVDLDDDVLLGRGSDEDADRQQQRMVKGMKMHLKHLISQPVFKNAIKTKYPTQMGKLSLPHMPRAGMESALTRVSMQQKKQKLKKNVPTQQQKKKQKKKQQQQQQ</sequence>
<feature type="compositionally biased region" description="Basic and acidic residues" evidence="18">
    <location>
        <begin position="519"/>
        <end position="531"/>
    </location>
</feature>
<dbReference type="InterPro" id="IPR000629">
    <property type="entry name" value="RNA-helicase_DEAD-box_CS"/>
</dbReference>
<feature type="region of interest" description="Disordered" evidence="18">
    <location>
        <begin position="769"/>
        <end position="796"/>
    </location>
</feature>
<dbReference type="GO" id="GO:0016787">
    <property type="term" value="F:hydrolase activity"/>
    <property type="evidence" value="ECO:0007669"/>
    <property type="project" value="UniProtKB-KW"/>
</dbReference>
<comment type="caution">
    <text evidence="23">The sequence shown here is derived from an EMBL/GenBank/DDBJ whole genome shotgun (WGS) entry which is preliminary data.</text>
</comment>
<dbReference type="Pfam" id="PF00270">
    <property type="entry name" value="DEAD"/>
    <property type="match status" value="1"/>
</dbReference>
<feature type="domain" description="Helicase ATP-binding" evidence="20">
    <location>
        <begin position="688"/>
        <end position="968"/>
    </location>
</feature>
<dbReference type="SMART" id="SM00490">
    <property type="entry name" value="HELICc"/>
    <property type="match status" value="1"/>
</dbReference>
<dbReference type="PROSITE" id="PS51195">
    <property type="entry name" value="Q_MOTIF"/>
    <property type="match status" value="1"/>
</dbReference>
<keyword evidence="8 17" id="KW-0694">RNA-binding</keyword>
<keyword evidence="10" id="KW-0539">Nucleus</keyword>
<keyword evidence="2" id="KW-0597">Phosphoprotein</keyword>
<evidence type="ECO:0000256" key="8">
    <source>
        <dbReference type="ARBA" id="ARBA00022884"/>
    </source>
</evidence>
<keyword evidence="6 17" id="KW-0347">Helicase</keyword>
<feature type="compositionally biased region" description="Acidic residues" evidence="18">
    <location>
        <begin position="773"/>
        <end position="796"/>
    </location>
</feature>
<evidence type="ECO:0000259" key="22">
    <source>
        <dbReference type="PROSITE" id="PS51195"/>
    </source>
</evidence>
<name>A0AAV6RYW1_SOLSE</name>
<comment type="subcellular location">
    <subcellularLocation>
        <location evidence="1">Nucleus</location>
    </subcellularLocation>
</comment>
<feature type="domain" description="Helicase C-terminal" evidence="21">
    <location>
        <begin position="1017"/>
        <end position="1162"/>
    </location>
</feature>
<dbReference type="PROSITE" id="PS51192">
    <property type="entry name" value="HELICASE_ATP_BIND_1"/>
    <property type="match status" value="1"/>
</dbReference>
<evidence type="ECO:0000256" key="19">
    <source>
        <dbReference type="SAM" id="SignalP"/>
    </source>
</evidence>
<evidence type="ECO:0000256" key="5">
    <source>
        <dbReference type="ARBA" id="ARBA00022801"/>
    </source>
</evidence>
<feature type="compositionally biased region" description="Basic residues" evidence="18">
    <location>
        <begin position="1290"/>
        <end position="1303"/>
    </location>
</feature>
<feature type="compositionally biased region" description="Basic residues" evidence="18">
    <location>
        <begin position="495"/>
        <end position="505"/>
    </location>
</feature>
<comment type="similarity">
    <text evidence="16">Belongs to the serpin family.</text>
</comment>
<dbReference type="PROSITE" id="PS51194">
    <property type="entry name" value="HELICASE_CTER"/>
    <property type="match status" value="1"/>
</dbReference>
<keyword evidence="24" id="KW-1185">Reference proteome</keyword>
<accession>A0AAV6RYW1</accession>
<evidence type="ECO:0000256" key="17">
    <source>
        <dbReference type="RuleBase" id="RU365068"/>
    </source>
</evidence>
<dbReference type="FunFam" id="3.30.497.10:FF:000001">
    <property type="entry name" value="Serine protease inhibitor"/>
    <property type="match status" value="1"/>
</dbReference>
<dbReference type="FunFam" id="3.40.50.300:FF:001059">
    <property type="entry name" value="ATP-dependent RNA helicase DDX24"/>
    <property type="match status" value="1"/>
</dbReference>
<dbReference type="InterPro" id="IPR033835">
    <property type="entry name" value="PZI_serpin_dom"/>
</dbReference>
<comment type="function">
    <text evidence="13">ATP-dependent RNA helicase that plays a role in various aspects of RNA metabolism including pre-mRNA splicing and is thereby involved in different biological processes such as cell cycle regulation or innate immunity. Plays an inhibitory role in TP53 transcriptional activity and subsequently in TP53 controlled cell growth arrest and senescence by inhibiting its EP300 mediated acetylation. Negatively regulates cytosolic RNA-mediated innate immune signaling at least in part by affecting RIPK1/IRF7 interactions. Alternatively, possesses antiviral activity by recognizing gammaherpesvirus transcripts in the context of lytic reactivation. Plays an essential role in cell cycle regulation in vascular smooth muscle cells by interacting with and regulating FANCA (Fanconi anemia complementation group A) mRNA.</text>
</comment>